<feature type="compositionally biased region" description="Basic and acidic residues" evidence="2">
    <location>
        <begin position="102"/>
        <end position="114"/>
    </location>
</feature>
<reference evidence="4" key="2">
    <citation type="submission" date="2025-09" db="UniProtKB">
        <authorList>
            <consortium name="Ensembl"/>
        </authorList>
    </citation>
    <scope>IDENTIFICATION</scope>
</reference>
<accession>A0A674BFL9</accession>
<evidence type="ECO:0000259" key="3">
    <source>
        <dbReference type="Pfam" id="PF04419"/>
    </source>
</evidence>
<comment type="similarity">
    <text evidence="1">Belongs to the SERF family.</text>
</comment>
<dbReference type="Proteomes" id="UP000472277">
    <property type="component" value="Chromosome 17"/>
</dbReference>
<dbReference type="PANTHER" id="PTHR13596:SF0">
    <property type="entry name" value="SI:CH211-39K3.2-RELATED"/>
    <property type="match status" value="1"/>
</dbReference>
<organism evidence="4 5">
    <name type="scientific">Salmo trutta</name>
    <name type="common">Brown trout</name>
    <dbReference type="NCBI Taxonomy" id="8032"/>
    <lineage>
        <taxon>Eukaryota</taxon>
        <taxon>Metazoa</taxon>
        <taxon>Chordata</taxon>
        <taxon>Craniata</taxon>
        <taxon>Vertebrata</taxon>
        <taxon>Euteleostomi</taxon>
        <taxon>Actinopterygii</taxon>
        <taxon>Neopterygii</taxon>
        <taxon>Teleostei</taxon>
        <taxon>Protacanthopterygii</taxon>
        <taxon>Salmoniformes</taxon>
        <taxon>Salmonidae</taxon>
        <taxon>Salmoninae</taxon>
        <taxon>Salmo</taxon>
    </lineage>
</organism>
<dbReference type="FunCoup" id="A0A674BFL9">
    <property type="interactions" value="10"/>
</dbReference>
<dbReference type="Pfam" id="PF04419">
    <property type="entry name" value="SERF-like_N"/>
    <property type="match status" value="1"/>
</dbReference>
<dbReference type="InterPro" id="IPR007513">
    <property type="entry name" value="SERF-like_N"/>
</dbReference>
<evidence type="ECO:0000256" key="2">
    <source>
        <dbReference type="SAM" id="MobiDB-lite"/>
    </source>
</evidence>
<dbReference type="GeneTree" id="ENSGT01000000215232"/>
<evidence type="ECO:0000256" key="1">
    <source>
        <dbReference type="ARBA" id="ARBA00007309"/>
    </source>
</evidence>
<feature type="region of interest" description="Disordered" evidence="2">
    <location>
        <begin position="44"/>
        <end position="114"/>
    </location>
</feature>
<protein>
    <recommendedName>
        <fullName evidence="3">Small EDRK-rich factor-like N-terminal domain-containing protein</fullName>
    </recommendedName>
</protein>
<evidence type="ECO:0000313" key="4">
    <source>
        <dbReference type="Ensembl" id="ENSSTUP00000069811.1"/>
    </source>
</evidence>
<dbReference type="Ensembl" id="ENSSTUT00000074160.1">
    <property type="protein sequence ID" value="ENSSTUP00000069811.1"/>
    <property type="gene ID" value="ENSSTUG00000030652.1"/>
</dbReference>
<proteinExistence type="inferred from homology"/>
<feature type="domain" description="Small EDRK-rich factor-like N-terminal" evidence="3">
    <location>
        <begin position="54"/>
        <end position="90"/>
    </location>
</feature>
<name>A0A674BFL9_SALTR</name>
<sequence length="114" mass="13103">MRHKVLTLCRRQLEENTATLALSRIRSDVNRILSVHSWQAWQPSPHRLHRNNNMTRGNQRDLARARNAKKQGNDKGKKADDGMSAAARKLRDAEIMQQKQKKANDPKPADEKAK</sequence>
<dbReference type="PANTHER" id="PTHR13596">
    <property type="entry name" value="SMALL EDRK-RICH FACTOR 1"/>
    <property type="match status" value="1"/>
</dbReference>
<evidence type="ECO:0000313" key="5">
    <source>
        <dbReference type="Proteomes" id="UP000472277"/>
    </source>
</evidence>
<feature type="compositionally biased region" description="Basic and acidic residues" evidence="2">
    <location>
        <begin position="71"/>
        <end position="81"/>
    </location>
</feature>
<dbReference type="InParanoid" id="A0A674BFL9"/>
<dbReference type="InterPro" id="IPR040211">
    <property type="entry name" value="SERF1/2-like"/>
</dbReference>
<reference evidence="4" key="1">
    <citation type="submission" date="2025-08" db="UniProtKB">
        <authorList>
            <consortium name="Ensembl"/>
        </authorList>
    </citation>
    <scope>IDENTIFICATION</scope>
</reference>
<keyword evidence="5" id="KW-1185">Reference proteome</keyword>
<dbReference type="AlphaFoldDB" id="A0A674BFL9"/>